<dbReference type="Proteomes" id="UP001497457">
    <property type="component" value="Chromosome 28b"/>
</dbReference>
<dbReference type="EMBL" id="OZ075138">
    <property type="protein sequence ID" value="CAL5011434.1"/>
    <property type="molecule type" value="Genomic_DNA"/>
</dbReference>
<feature type="compositionally biased region" description="Basic and acidic residues" evidence="1">
    <location>
        <begin position="277"/>
        <end position="335"/>
    </location>
</feature>
<accession>A0ABC9C075</accession>
<evidence type="ECO:0000313" key="3">
    <source>
        <dbReference type="Proteomes" id="UP001497457"/>
    </source>
</evidence>
<gene>
    <name evidence="2" type="ORF">URODEC1_LOCUS70448</name>
</gene>
<sequence>MSKEEQMNWYIWSDVCFVSTGQLVVPETGHDLLLFLLDLPALEVEGRDGGGREHLDGAEQQHVRDAGGDPGRGAPAPPAERERVHGRHGGAERAGGHDVERGLRAAAPHEAPRAGHGGGAVAPRFGGGDRDGDGADDGEVDEEERGEEHEQRVEEEEQEGVVEERHGEHRQRHDGGGAGELEGVPEGDGQDGAPEVALCRAERHRGHGGAPLGGAGGREGGDGGKDGGDLDGGAGDDGAEEPAASGEEEAAEVGLEGPDEVPVRGGGRVGAADGVGVEEHGGGEGLHGERVPEEQRRGEGGREGEEREEERAVPGRDDRAVLEEGEEARRRLPRV</sequence>
<reference evidence="2" key="1">
    <citation type="submission" date="2024-10" db="EMBL/GenBank/DDBJ databases">
        <authorList>
            <person name="Ryan C."/>
        </authorList>
    </citation>
    <scope>NUCLEOTIDE SEQUENCE [LARGE SCALE GENOMIC DNA]</scope>
</reference>
<feature type="compositionally biased region" description="Basic and acidic residues" evidence="1">
    <location>
        <begin position="48"/>
        <end position="67"/>
    </location>
</feature>
<feature type="compositionally biased region" description="Basic and acidic residues" evidence="1">
    <location>
        <begin position="162"/>
        <end position="175"/>
    </location>
</feature>
<protein>
    <submittedName>
        <fullName evidence="2">Uncharacterized protein</fullName>
    </submittedName>
</protein>
<feature type="compositionally biased region" description="Acidic residues" evidence="1">
    <location>
        <begin position="134"/>
        <end position="145"/>
    </location>
</feature>
<feature type="compositionally biased region" description="Basic and acidic residues" evidence="1">
    <location>
        <begin position="79"/>
        <end position="103"/>
    </location>
</feature>
<organism evidence="2 3">
    <name type="scientific">Urochloa decumbens</name>
    <dbReference type="NCBI Taxonomy" id="240449"/>
    <lineage>
        <taxon>Eukaryota</taxon>
        <taxon>Viridiplantae</taxon>
        <taxon>Streptophyta</taxon>
        <taxon>Embryophyta</taxon>
        <taxon>Tracheophyta</taxon>
        <taxon>Spermatophyta</taxon>
        <taxon>Magnoliopsida</taxon>
        <taxon>Liliopsida</taxon>
        <taxon>Poales</taxon>
        <taxon>Poaceae</taxon>
        <taxon>PACMAD clade</taxon>
        <taxon>Panicoideae</taxon>
        <taxon>Panicodae</taxon>
        <taxon>Paniceae</taxon>
        <taxon>Melinidinae</taxon>
        <taxon>Urochloa</taxon>
    </lineage>
</organism>
<evidence type="ECO:0000313" key="2">
    <source>
        <dbReference type="EMBL" id="CAL5011434.1"/>
    </source>
</evidence>
<keyword evidence="3" id="KW-1185">Reference proteome</keyword>
<proteinExistence type="predicted"/>
<name>A0ABC9C075_9POAL</name>
<feature type="region of interest" description="Disordered" evidence="1">
    <location>
        <begin position="48"/>
        <end position="335"/>
    </location>
</feature>
<feature type="compositionally biased region" description="Basic and acidic residues" evidence="1">
    <location>
        <begin position="219"/>
        <end position="228"/>
    </location>
</feature>
<dbReference type="AlphaFoldDB" id="A0ABC9C075"/>
<feature type="compositionally biased region" description="Gly residues" evidence="1">
    <location>
        <begin position="208"/>
        <end position="218"/>
    </location>
</feature>
<evidence type="ECO:0000256" key="1">
    <source>
        <dbReference type="SAM" id="MobiDB-lite"/>
    </source>
</evidence>